<accession>A0A7J0CFY8</accession>
<evidence type="ECO:0000256" key="4">
    <source>
        <dbReference type="PROSITE-ProRule" id="PRU00335"/>
    </source>
</evidence>
<dbReference type="InterPro" id="IPR001647">
    <property type="entry name" value="HTH_TetR"/>
</dbReference>
<organism evidence="6 7">
    <name type="scientific">Streptomyces fulvorobeus</name>
    <dbReference type="NCBI Taxonomy" id="284028"/>
    <lineage>
        <taxon>Bacteria</taxon>
        <taxon>Bacillati</taxon>
        <taxon>Actinomycetota</taxon>
        <taxon>Actinomycetes</taxon>
        <taxon>Kitasatosporales</taxon>
        <taxon>Streptomycetaceae</taxon>
        <taxon>Streptomyces</taxon>
    </lineage>
</organism>
<dbReference type="GO" id="GO:0000976">
    <property type="term" value="F:transcription cis-regulatory region binding"/>
    <property type="evidence" value="ECO:0007669"/>
    <property type="project" value="TreeGrafter"/>
</dbReference>
<dbReference type="PANTHER" id="PTHR30055:SF238">
    <property type="entry name" value="MYCOFACTOCIN BIOSYNTHESIS TRANSCRIPTIONAL REGULATOR MFTR-RELATED"/>
    <property type="match status" value="1"/>
</dbReference>
<evidence type="ECO:0000313" key="6">
    <source>
        <dbReference type="EMBL" id="GFN01168.1"/>
    </source>
</evidence>
<keyword evidence="3" id="KW-0804">Transcription</keyword>
<evidence type="ECO:0000256" key="1">
    <source>
        <dbReference type="ARBA" id="ARBA00023015"/>
    </source>
</evidence>
<sequence length="210" mass="23235">MSTRSYHSLRRMRSASETRAAILRAAEDLFIAQGYSTVTVGKIAATAQVATQTVYSSTGGKAEILMELLIPAIEDPSVARTMRQITETEDPREVINATAQGTRQAHEGHWQMLEALVPQCHAEPTAAAVLAAGNAEFMKVLTLIAERLRDLNALRPDLTTDKAADLLWFHLGQDAWFSLVGHRHWSFDDAEEWLAKAAKWALLADPEVER</sequence>
<evidence type="ECO:0000259" key="5">
    <source>
        <dbReference type="PROSITE" id="PS50977"/>
    </source>
</evidence>
<keyword evidence="1" id="KW-0805">Transcription regulation</keyword>
<evidence type="ECO:0000256" key="2">
    <source>
        <dbReference type="ARBA" id="ARBA00023125"/>
    </source>
</evidence>
<dbReference type="GO" id="GO:0003700">
    <property type="term" value="F:DNA-binding transcription factor activity"/>
    <property type="evidence" value="ECO:0007669"/>
    <property type="project" value="TreeGrafter"/>
</dbReference>
<dbReference type="AlphaFoldDB" id="A0A7J0CFY8"/>
<proteinExistence type="predicted"/>
<feature type="DNA-binding region" description="H-T-H motif" evidence="4">
    <location>
        <begin position="39"/>
        <end position="58"/>
    </location>
</feature>
<dbReference type="InterPro" id="IPR050109">
    <property type="entry name" value="HTH-type_TetR-like_transc_reg"/>
</dbReference>
<keyword evidence="7" id="KW-1185">Reference proteome</keyword>
<name>A0A7J0CFY8_9ACTN</name>
<dbReference type="Gene3D" id="1.10.357.10">
    <property type="entry name" value="Tetracycline Repressor, domain 2"/>
    <property type="match status" value="1"/>
</dbReference>
<dbReference type="PANTHER" id="PTHR30055">
    <property type="entry name" value="HTH-TYPE TRANSCRIPTIONAL REGULATOR RUTR"/>
    <property type="match status" value="1"/>
</dbReference>
<feature type="domain" description="HTH tetR-type" evidence="5">
    <location>
        <begin position="16"/>
        <end position="76"/>
    </location>
</feature>
<evidence type="ECO:0000256" key="3">
    <source>
        <dbReference type="ARBA" id="ARBA00023163"/>
    </source>
</evidence>
<dbReference type="InterPro" id="IPR009057">
    <property type="entry name" value="Homeodomain-like_sf"/>
</dbReference>
<dbReference type="EMBL" id="BLWC01000001">
    <property type="protein sequence ID" value="GFN01168.1"/>
    <property type="molecule type" value="Genomic_DNA"/>
</dbReference>
<gene>
    <name evidence="6" type="ORF">Sfulv_59780</name>
</gene>
<dbReference type="PROSITE" id="PS50977">
    <property type="entry name" value="HTH_TETR_2"/>
    <property type="match status" value="1"/>
</dbReference>
<evidence type="ECO:0000313" key="7">
    <source>
        <dbReference type="Proteomes" id="UP000498980"/>
    </source>
</evidence>
<dbReference type="Proteomes" id="UP000498980">
    <property type="component" value="Unassembled WGS sequence"/>
</dbReference>
<reference evidence="6 7" key="1">
    <citation type="submission" date="2020-05" db="EMBL/GenBank/DDBJ databases">
        <title>Whole genome shotgun sequence of Streptomyces fulvorobeus NBRC 15897.</title>
        <authorList>
            <person name="Komaki H."/>
            <person name="Tamura T."/>
        </authorList>
    </citation>
    <scope>NUCLEOTIDE SEQUENCE [LARGE SCALE GENOMIC DNA]</scope>
    <source>
        <strain evidence="6 7">NBRC 15897</strain>
    </source>
</reference>
<dbReference type="Pfam" id="PF00440">
    <property type="entry name" value="TetR_N"/>
    <property type="match status" value="1"/>
</dbReference>
<comment type="caution">
    <text evidence="6">The sequence shown here is derived from an EMBL/GenBank/DDBJ whole genome shotgun (WGS) entry which is preliminary data.</text>
</comment>
<protein>
    <recommendedName>
        <fullName evidence="5">HTH tetR-type domain-containing protein</fullName>
    </recommendedName>
</protein>
<keyword evidence="2 4" id="KW-0238">DNA-binding</keyword>
<dbReference type="SUPFAM" id="SSF46689">
    <property type="entry name" value="Homeodomain-like"/>
    <property type="match status" value="1"/>
</dbReference>